<protein>
    <submittedName>
        <fullName evidence="1">Rhinocladiella mackenziei CBS 650.93 unplaced genomic scaffold supercont1.8, whole genome shotgun sequence</fullName>
    </submittedName>
</protein>
<sequence length="124" mass="14377">MRRWQPVHNVVIEADHGQTQSFHAVGNTSETVFNWSYHVNEKVSIVLQEPLDNEGVVRGVLVRRKELQADISFYQVEYAVQVTGTDSSLVRDLMFENEFVAYKAEYREPLRLRILASRRHEGTS</sequence>
<keyword evidence="2" id="KW-1185">Reference proteome</keyword>
<dbReference type="GeneID" id="25298238"/>
<dbReference type="VEuPathDB" id="FungiDB:Z518_10167"/>
<proteinExistence type="predicted"/>
<gene>
    <name evidence="1" type="ORF">Z518_10167</name>
</gene>
<dbReference type="RefSeq" id="XP_013268237.1">
    <property type="nucleotide sequence ID" value="XM_013412783.1"/>
</dbReference>
<evidence type="ECO:0000313" key="2">
    <source>
        <dbReference type="Proteomes" id="UP000053617"/>
    </source>
</evidence>
<dbReference type="EMBL" id="KN847482">
    <property type="protein sequence ID" value="KIX01101.1"/>
    <property type="molecule type" value="Genomic_DNA"/>
</dbReference>
<name>A0A0D2ICZ0_9EURO</name>
<dbReference type="AlphaFoldDB" id="A0A0D2ICZ0"/>
<dbReference type="HOGENOM" id="CLU_2005167_0_0_1"/>
<reference evidence="1 2" key="1">
    <citation type="submission" date="2015-01" db="EMBL/GenBank/DDBJ databases">
        <title>The Genome Sequence of Rhinocladiella mackenzie CBS 650.93.</title>
        <authorList>
            <consortium name="The Broad Institute Genomics Platform"/>
            <person name="Cuomo C."/>
            <person name="de Hoog S."/>
            <person name="Gorbushina A."/>
            <person name="Stielow B."/>
            <person name="Teixiera M."/>
            <person name="Abouelleil A."/>
            <person name="Chapman S.B."/>
            <person name="Priest M."/>
            <person name="Young S.K."/>
            <person name="Wortman J."/>
            <person name="Nusbaum C."/>
            <person name="Birren B."/>
        </authorList>
    </citation>
    <scope>NUCLEOTIDE SEQUENCE [LARGE SCALE GENOMIC DNA]</scope>
    <source>
        <strain evidence="1 2">CBS 650.93</strain>
    </source>
</reference>
<dbReference type="Proteomes" id="UP000053617">
    <property type="component" value="Unassembled WGS sequence"/>
</dbReference>
<accession>A0A0D2ICZ0</accession>
<evidence type="ECO:0000313" key="1">
    <source>
        <dbReference type="EMBL" id="KIX01101.1"/>
    </source>
</evidence>
<organism evidence="1 2">
    <name type="scientific">Rhinocladiella mackenziei CBS 650.93</name>
    <dbReference type="NCBI Taxonomy" id="1442369"/>
    <lineage>
        <taxon>Eukaryota</taxon>
        <taxon>Fungi</taxon>
        <taxon>Dikarya</taxon>
        <taxon>Ascomycota</taxon>
        <taxon>Pezizomycotina</taxon>
        <taxon>Eurotiomycetes</taxon>
        <taxon>Chaetothyriomycetidae</taxon>
        <taxon>Chaetothyriales</taxon>
        <taxon>Herpotrichiellaceae</taxon>
        <taxon>Rhinocladiella</taxon>
    </lineage>
</organism>